<protein>
    <recommendedName>
        <fullName evidence="2">Methyltransferase domain-containing protein</fullName>
    </recommendedName>
</protein>
<dbReference type="RefSeq" id="WP_049662769.1">
    <property type="nucleotide sequence ID" value="NZ_JBIVOC010000005.1"/>
</dbReference>
<dbReference type="InterPro" id="IPR041698">
    <property type="entry name" value="Methyltransf_25"/>
</dbReference>
<evidence type="ECO:0000259" key="2">
    <source>
        <dbReference type="Pfam" id="PF13649"/>
    </source>
</evidence>
<gene>
    <name evidence="3" type="ORF">ACZ11_00770</name>
</gene>
<dbReference type="Proteomes" id="UP000037326">
    <property type="component" value="Unassembled WGS sequence"/>
</dbReference>
<evidence type="ECO:0000313" key="4">
    <source>
        <dbReference type="Proteomes" id="UP000037326"/>
    </source>
</evidence>
<sequence>MEFNNKLANEYEKGIRRTLPSYDAMLRLTQTFYQSELHEKAEFLVVGSGSGNEILQLAEERPHWSFVGIDPSEAMLQIAGERLKSLPNNISLYQGTILDTKLPTAKFDAASCVLVLHFIQDDQEKLATLKEIANNLKPGAPFVLVSKYGRPGSLETELQFNLWRAYWLQHTKLTPSDVAEMEKSIRSLSFMPEEDILSLLQQAGFTKPSRFFATTLFGGWICYKESFL</sequence>
<reference evidence="4" key="1">
    <citation type="submission" date="2015-07" db="EMBL/GenBank/DDBJ databases">
        <authorList>
            <consortium name="Consortium for Microbial Forensics and Genomics (microFORGE)"/>
            <person name="Knight B.M."/>
            <person name="Roberts D.P."/>
            <person name="Lin D."/>
            <person name="Hari K."/>
            <person name="Fletcher J."/>
            <person name="Melcher U."/>
            <person name="Blagden T."/>
            <person name="Winegar R.A."/>
        </authorList>
    </citation>
    <scope>NUCLEOTIDE SEQUENCE [LARGE SCALE GENOMIC DNA]</scope>
    <source>
        <strain evidence="4">DSM 23493</strain>
    </source>
</reference>
<evidence type="ECO:0000256" key="1">
    <source>
        <dbReference type="ARBA" id="ARBA00022679"/>
    </source>
</evidence>
<keyword evidence="1" id="KW-0808">Transferase</keyword>
<evidence type="ECO:0000313" key="3">
    <source>
        <dbReference type="EMBL" id="KMY33655.1"/>
    </source>
</evidence>
<organism evidence="3 4">
    <name type="scientific">Lysinibacillus xylanilyticus</name>
    <dbReference type="NCBI Taxonomy" id="582475"/>
    <lineage>
        <taxon>Bacteria</taxon>
        <taxon>Bacillati</taxon>
        <taxon>Bacillota</taxon>
        <taxon>Bacilli</taxon>
        <taxon>Bacillales</taxon>
        <taxon>Bacillaceae</taxon>
        <taxon>Lysinibacillus</taxon>
    </lineage>
</organism>
<dbReference type="SUPFAM" id="SSF53335">
    <property type="entry name" value="S-adenosyl-L-methionine-dependent methyltransferases"/>
    <property type="match status" value="1"/>
</dbReference>
<dbReference type="InterPro" id="IPR029063">
    <property type="entry name" value="SAM-dependent_MTases_sf"/>
</dbReference>
<dbReference type="PANTHER" id="PTHR43861">
    <property type="entry name" value="TRANS-ACONITATE 2-METHYLTRANSFERASE-RELATED"/>
    <property type="match status" value="1"/>
</dbReference>
<dbReference type="OrthoDB" id="213472at2"/>
<comment type="caution">
    <text evidence="3">The sequence shown here is derived from an EMBL/GenBank/DDBJ whole genome shotgun (WGS) entry which is preliminary data.</text>
</comment>
<dbReference type="GeneID" id="96596852"/>
<dbReference type="Pfam" id="PF13649">
    <property type="entry name" value="Methyltransf_25"/>
    <property type="match status" value="1"/>
</dbReference>
<accession>A0A0K9FGQ1</accession>
<dbReference type="GO" id="GO:0016740">
    <property type="term" value="F:transferase activity"/>
    <property type="evidence" value="ECO:0007669"/>
    <property type="project" value="UniProtKB-KW"/>
</dbReference>
<proteinExistence type="predicted"/>
<dbReference type="EMBL" id="LFXJ01000002">
    <property type="protein sequence ID" value="KMY33655.1"/>
    <property type="molecule type" value="Genomic_DNA"/>
</dbReference>
<dbReference type="PATRIC" id="fig|582475.4.peg.3707"/>
<dbReference type="CDD" id="cd02440">
    <property type="entry name" value="AdoMet_MTases"/>
    <property type="match status" value="1"/>
</dbReference>
<feature type="domain" description="Methyltransferase" evidence="2">
    <location>
        <begin position="44"/>
        <end position="139"/>
    </location>
</feature>
<name>A0A0K9FGQ1_9BACI</name>
<dbReference type="Gene3D" id="3.40.50.150">
    <property type="entry name" value="Vaccinia Virus protein VP39"/>
    <property type="match status" value="1"/>
</dbReference>
<dbReference type="AlphaFoldDB" id="A0A0K9FGQ1"/>